<keyword evidence="3" id="KW-1185">Reference proteome</keyword>
<gene>
    <name evidence="1" type="ORF">PVAP13_6KG365300</name>
    <name evidence="2" type="ORF">PVAP13_6KG365312</name>
</gene>
<sequence>MAAIPAAESVLMGLKSEEGLAVAFVSARTILNDVVKALEGSMPSYSFSSVDGLYVAIGFLVVLLRDEIYDFTLLEAIGDAAPTKDKAEEAAAKALISAAKREFGVVVSDFSFKEEEALRKENEILRKNNLMLRSGWVQSVDHLEMLQKTLESITVDVLGSCPRISIGQLTHKAAVWAEENVSGATTAVQEMACESMAEN</sequence>
<name>A0A8T0RG59_PANVG</name>
<proteinExistence type="predicted"/>
<organism evidence="1 3">
    <name type="scientific">Panicum virgatum</name>
    <name type="common">Blackwell switchgrass</name>
    <dbReference type="NCBI Taxonomy" id="38727"/>
    <lineage>
        <taxon>Eukaryota</taxon>
        <taxon>Viridiplantae</taxon>
        <taxon>Streptophyta</taxon>
        <taxon>Embryophyta</taxon>
        <taxon>Tracheophyta</taxon>
        <taxon>Spermatophyta</taxon>
        <taxon>Magnoliopsida</taxon>
        <taxon>Liliopsida</taxon>
        <taxon>Poales</taxon>
        <taxon>Poaceae</taxon>
        <taxon>PACMAD clade</taxon>
        <taxon>Panicoideae</taxon>
        <taxon>Panicodae</taxon>
        <taxon>Paniceae</taxon>
        <taxon>Panicinae</taxon>
        <taxon>Panicum</taxon>
        <taxon>Panicum sect. Hiantes</taxon>
    </lineage>
</organism>
<dbReference type="AlphaFoldDB" id="A0A8T0RG59"/>
<dbReference type="EMBL" id="CM029047">
    <property type="protein sequence ID" value="KAG2584947.1"/>
    <property type="molecule type" value="Genomic_DNA"/>
</dbReference>
<evidence type="ECO:0000313" key="2">
    <source>
        <dbReference type="EMBL" id="KAG2584949.1"/>
    </source>
</evidence>
<dbReference type="Proteomes" id="UP000823388">
    <property type="component" value="Chromosome 6K"/>
</dbReference>
<dbReference type="EMBL" id="CM029047">
    <property type="protein sequence ID" value="KAG2584949.1"/>
    <property type="molecule type" value="Genomic_DNA"/>
</dbReference>
<evidence type="ECO:0000313" key="3">
    <source>
        <dbReference type="Proteomes" id="UP000823388"/>
    </source>
</evidence>
<accession>A0A8T0RG59</accession>
<evidence type="ECO:0000313" key="1">
    <source>
        <dbReference type="EMBL" id="KAG2584947.1"/>
    </source>
</evidence>
<comment type="caution">
    <text evidence="1">The sequence shown here is derived from an EMBL/GenBank/DDBJ whole genome shotgun (WGS) entry which is preliminary data.</text>
</comment>
<protein>
    <submittedName>
        <fullName evidence="1">Uncharacterized protein</fullName>
    </submittedName>
</protein>
<reference evidence="1" key="1">
    <citation type="submission" date="2020-05" db="EMBL/GenBank/DDBJ databases">
        <title>WGS assembly of Panicum virgatum.</title>
        <authorList>
            <person name="Lovell J.T."/>
            <person name="Jenkins J."/>
            <person name="Shu S."/>
            <person name="Juenger T.E."/>
            <person name="Schmutz J."/>
        </authorList>
    </citation>
    <scope>NUCLEOTIDE SEQUENCE</scope>
    <source>
        <strain evidence="1">AP13</strain>
    </source>
</reference>